<comment type="similarity">
    <text evidence="1 3">Belongs to the short-chain dehydrogenases/reductases (SDR) family.</text>
</comment>
<dbReference type="SUPFAM" id="SSF51735">
    <property type="entry name" value="NAD(P)-binding Rossmann-fold domains"/>
    <property type="match status" value="1"/>
</dbReference>
<keyword evidence="2" id="KW-0560">Oxidoreductase</keyword>
<protein>
    <submittedName>
        <fullName evidence="4">SDR family NAD(P)-dependent oxidoreductase</fullName>
    </submittedName>
</protein>
<dbReference type="Gene3D" id="3.40.50.720">
    <property type="entry name" value="NAD(P)-binding Rossmann-like Domain"/>
    <property type="match status" value="1"/>
</dbReference>
<evidence type="ECO:0000256" key="1">
    <source>
        <dbReference type="ARBA" id="ARBA00006484"/>
    </source>
</evidence>
<evidence type="ECO:0000313" key="5">
    <source>
        <dbReference type="Proteomes" id="UP001216139"/>
    </source>
</evidence>
<keyword evidence="5" id="KW-1185">Reference proteome</keyword>
<dbReference type="InterPro" id="IPR036291">
    <property type="entry name" value="NAD(P)-bd_dom_sf"/>
</dbReference>
<dbReference type="Proteomes" id="UP001216139">
    <property type="component" value="Chromosome"/>
</dbReference>
<gene>
    <name evidence="4" type="ORF">PQO05_07395</name>
</gene>
<dbReference type="PANTHER" id="PTHR44196:SF1">
    <property type="entry name" value="DEHYDROGENASE_REDUCTASE SDR FAMILY MEMBER 7B"/>
    <property type="match status" value="1"/>
</dbReference>
<dbReference type="EMBL" id="CP117167">
    <property type="protein sequence ID" value="WCT13757.1"/>
    <property type="molecule type" value="Genomic_DNA"/>
</dbReference>
<reference evidence="4 5" key="1">
    <citation type="submission" date="2023-02" db="EMBL/GenBank/DDBJ databases">
        <title>Genome sequence of Mucilaginibacter jinjuensis strain KACC 16571.</title>
        <authorList>
            <person name="Kim S."/>
            <person name="Heo J."/>
            <person name="Kwon S.-W."/>
        </authorList>
    </citation>
    <scope>NUCLEOTIDE SEQUENCE [LARGE SCALE GENOMIC DNA]</scope>
    <source>
        <strain evidence="4 5">KACC 16571</strain>
    </source>
</reference>
<sequence>MNSTNKTVLITGGGSRIGFQTAKLFSGKGSKVIIVGRNEAKLQAAAKELNNVDYFVADVTNEADVDRIVEHIQSNYPSLDVLINNAAAKFVNRVGSGAAIRLEAAEEMNTNYISVINLTERLLPILKQQQESAVINITTAVALVPSTIIPTYSASKAALRSYTQALRFTLELDGVKNVKVFEVLPPLVNTELSKDNGGERGIAPEEVANDLLAGLENDNLEVRVSVTEGFYQAFFGNSANAIVALYKAERGESFN</sequence>
<evidence type="ECO:0000256" key="3">
    <source>
        <dbReference type="RuleBase" id="RU000363"/>
    </source>
</evidence>
<dbReference type="PRINTS" id="PR00080">
    <property type="entry name" value="SDRFAMILY"/>
</dbReference>
<proteinExistence type="inferred from homology"/>
<organism evidence="4 5">
    <name type="scientific">Mucilaginibacter jinjuensis</name>
    <dbReference type="NCBI Taxonomy" id="1176721"/>
    <lineage>
        <taxon>Bacteria</taxon>
        <taxon>Pseudomonadati</taxon>
        <taxon>Bacteroidota</taxon>
        <taxon>Sphingobacteriia</taxon>
        <taxon>Sphingobacteriales</taxon>
        <taxon>Sphingobacteriaceae</taxon>
        <taxon>Mucilaginibacter</taxon>
    </lineage>
</organism>
<dbReference type="InterPro" id="IPR002347">
    <property type="entry name" value="SDR_fam"/>
</dbReference>
<evidence type="ECO:0000313" key="4">
    <source>
        <dbReference type="EMBL" id="WCT13757.1"/>
    </source>
</evidence>
<dbReference type="Pfam" id="PF00106">
    <property type="entry name" value="adh_short"/>
    <property type="match status" value="1"/>
</dbReference>
<dbReference type="PRINTS" id="PR00081">
    <property type="entry name" value="GDHRDH"/>
</dbReference>
<name>A0ABY7TBL5_9SPHI</name>
<dbReference type="PANTHER" id="PTHR44196">
    <property type="entry name" value="DEHYDROGENASE/REDUCTASE SDR FAMILY MEMBER 7B"/>
    <property type="match status" value="1"/>
</dbReference>
<accession>A0ABY7TBL5</accession>
<evidence type="ECO:0000256" key="2">
    <source>
        <dbReference type="ARBA" id="ARBA00023002"/>
    </source>
</evidence>
<dbReference type="RefSeq" id="WP_273632064.1">
    <property type="nucleotide sequence ID" value="NZ_CP117167.1"/>
</dbReference>